<evidence type="ECO:0000256" key="5">
    <source>
        <dbReference type="ARBA" id="ARBA00038359"/>
    </source>
</evidence>
<evidence type="ECO:0000256" key="2">
    <source>
        <dbReference type="ARBA" id="ARBA00022692"/>
    </source>
</evidence>
<dbReference type="Proteomes" id="UP000654918">
    <property type="component" value="Unassembled WGS sequence"/>
</dbReference>
<feature type="transmembrane region" description="Helical" evidence="7">
    <location>
        <begin position="151"/>
        <end position="173"/>
    </location>
</feature>
<evidence type="ECO:0000313" key="10">
    <source>
        <dbReference type="Proteomes" id="UP000654918"/>
    </source>
</evidence>
<name>A0A8H6KD52_9PEZI</name>
<organism evidence="9 10">
    <name type="scientific">Colletotrichum plurivorum</name>
    <dbReference type="NCBI Taxonomy" id="2175906"/>
    <lineage>
        <taxon>Eukaryota</taxon>
        <taxon>Fungi</taxon>
        <taxon>Dikarya</taxon>
        <taxon>Ascomycota</taxon>
        <taxon>Pezizomycotina</taxon>
        <taxon>Sordariomycetes</taxon>
        <taxon>Hypocreomycetidae</taxon>
        <taxon>Glomerellales</taxon>
        <taxon>Glomerellaceae</taxon>
        <taxon>Colletotrichum</taxon>
        <taxon>Colletotrichum orchidearum species complex</taxon>
    </lineage>
</organism>
<feature type="transmembrane region" description="Helical" evidence="7">
    <location>
        <begin position="271"/>
        <end position="292"/>
    </location>
</feature>
<keyword evidence="4 7" id="KW-0472">Membrane</keyword>
<feature type="transmembrane region" description="Helical" evidence="7">
    <location>
        <begin position="236"/>
        <end position="259"/>
    </location>
</feature>
<comment type="similarity">
    <text evidence="5">Belongs to the SAT4 family.</text>
</comment>
<evidence type="ECO:0000313" key="9">
    <source>
        <dbReference type="EMBL" id="KAF6828758.1"/>
    </source>
</evidence>
<dbReference type="Pfam" id="PF20684">
    <property type="entry name" value="Fung_rhodopsin"/>
    <property type="match status" value="1"/>
</dbReference>
<evidence type="ECO:0000256" key="6">
    <source>
        <dbReference type="SAM" id="MobiDB-lite"/>
    </source>
</evidence>
<feature type="transmembrane region" description="Helical" evidence="7">
    <location>
        <begin position="114"/>
        <end position="139"/>
    </location>
</feature>
<accession>A0A8H6KD52</accession>
<dbReference type="InterPro" id="IPR049326">
    <property type="entry name" value="Rhodopsin_dom_fungi"/>
</dbReference>
<dbReference type="PANTHER" id="PTHR33048">
    <property type="entry name" value="PTH11-LIKE INTEGRAL MEMBRANE PROTEIN (AFU_ORTHOLOGUE AFUA_5G11245)"/>
    <property type="match status" value="1"/>
</dbReference>
<feature type="domain" description="Rhodopsin" evidence="8">
    <location>
        <begin position="41"/>
        <end position="293"/>
    </location>
</feature>
<evidence type="ECO:0000256" key="3">
    <source>
        <dbReference type="ARBA" id="ARBA00022989"/>
    </source>
</evidence>
<protein>
    <recommendedName>
        <fullName evidence="8">Rhodopsin domain-containing protein</fullName>
    </recommendedName>
</protein>
<dbReference type="GO" id="GO:0016020">
    <property type="term" value="C:membrane"/>
    <property type="evidence" value="ECO:0007669"/>
    <property type="project" value="UniProtKB-SubCell"/>
</dbReference>
<evidence type="ECO:0000256" key="4">
    <source>
        <dbReference type="ARBA" id="ARBA00023136"/>
    </source>
</evidence>
<dbReference type="InterPro" id="IPR052337">
    <property type="entry name" value="SAT4-like"/>
</dbReference>
<evidence type="ECO:0000256" key="1">
    <source>
        <dbReference type="ARBA" id="ARBA00004141"/>
    </source>
</evidence>
<comment type="caution">
    <text evidence="9">The sequence shown here is derived from an EMBL/GenBank/DDBJ whole genome shotgun (WGS) entry which is preliminary data.</text>
</comment>
<proteinExistence type="inferred from homology"/>
<feature type="region of interest" description="Disordered" evidence="6">
    <location>
        <begin position="412"/>
        <end position="456"/>
    </location>
</feature>
<dbReference type="EMBL" id="WIGO01000117">
    <property type="protein sequence ID" value="KAF6828758.1"/>
    <property type="molecule type" value="Genomic_DNA"/>
</dbReference>
<feature type="compositionally biased region" description="Basic residues" evidence="6">
    <location>
        <begin position="433"/>
        <end position="442"/>
    </location>
</feature>
<keyword evidence="3 7" id="KW-1133">Transmembrane helix</keyword>
<feature type="region of interest" description="Disordered" evidence="6">
    <location>
        <begin position="318"/>
        <end position="338"/>
    </location>
</feature>
<feature type="region of interest" description="Disordered" evidence="6">
    <location>
        <begin position="367"/>
        <end position="399"/>
    </location>
</feature>
<keyword evidence="2 7" id="KW-0812">Transmembrane</keyword>
<evidence type="ECO:0000256" key="7">
    <source>
        <dbReference type="SAM" id="Phobius"/>
    </source>
</evidence>
<comment type="subcellular location">
    <subcellularLocation>
        <location evidence="1">Membrane</location>
        <topology evidence="1">Multi-pass membrane protein</topology>
    </subcellularLocation>
</comment>
<keyword evidence="10" id="KW-1185">Reference proteome</keyword>
<evidence type="ECO:0000259" key="8">
    <source>
        <dbReference type="Pfam" id="PF20684"/>
    </source>
</evidence>
<feature type="transmembrane region" description="Helical" evidence="7">
    <location>
        <begin position="12"/>
        <end position="39"/>
    </location>
</feature>
<dbReference type="AlphaFoldDB" id="A0A8H6KD52"/>
<feature type="transmembrane region" description="Helical" evidence="7">
    <location>
        <begin position="201"/>
        <end position="224"/>
    </location>
</feature>
<feature type="transmembrane region" description="Helical" evidence="7">
    <location>
        <begin position="60"/>
        <end position="83"/>
    </location>
</feature>
<dbReference type="PANTHER" id="PTHR33048:SF105">
    <property type="match status" value="1"/>
</dbReference>
<sequence length="456" mass="50198">MSDPSAAMDPAAAAAAAAAAMKSFTIEAWTLLAVGILFTMLRTYARVKAVGFKGLQADDYLVWVGVIFYVIETALAHSVGAVARGMANNGMTDEQRAALSPDSEEYRLRVIGSIIQICGWSSYSVLLWSLKASLLVFYIRLTAGLGEGYRLRIWIGFGFLIASWIIVVTNLFLACRPFHKNWQIYPDPGNVCQPAVSNQVVWVYLAFNVSTDLYLLSIPLPMLWQAKLKPLKKWGLLFLFSGGLFVVVCATLRCILIVTDPQNGAQLAGSWAVRETFVAVITANLPMVFSILKHWLSPILGSLITSVRSSQKLTERTPKDIRTFGAGSNQSWRGRGPPSAYPITNVTFNESEERMVNDIKMHDIKSWGDPYAEHPPPSRSNSSARRSGSTKRKNNNIRKDIEVAITTEFCESSKDAEGRSKTLSPRSFAFARGPKRSSKRSSAHSASAGFDGNNRI</sequence>
<reference evidence="9" key="1">
    <citation type="journal article" date="2020" name="Phytopathology">
        <title>Genome Sequence Resources of Colletotrichum truncatum, C. plurivorum, C. musicola, and C. sojae: Four Species Pathogenic to Soybean (Glycine max).</title>
        <authorList>
            <person name="Rogerio F."/>
            <person name="Boufleur T.R."/>
            <person name="Ciampi-Guillardi M."/>
            <person name="Sukno S.A."/>
            <person name="Thon M.R."/>
            <person name="Massola Junior N.S."/>
            <person name="Baroncelli R."/>
        </authorList>
    </citation>
    <scope>NUCLEOTIDE SEQUENCE</scope>
    <source>
        <strain evidence="9">LFN00145</strain>
    </source>
</reference>
<gene>
    <name evidence="9" type="ORF">CPLU01_08309</name>
</gene>